<evidence type="ECO:0000313" key="2">
    <source>
        <dbReference type="Proteomes" id="UP000008084"/>
    </source>
</evidence>
<dbReference type="EMBL" id="FR729477">
    <property type="protein sequence ID" value="CBY28122.1"/>
    <property type="molecule type" value="Genomic_DNA"/>
</dbReference>
<evidence type="ECO:0000313" key="1">
    <source>
        <dbReference type="EMBL" id="CBY28122.1"/>
    </source>
</evidence>
<dbReference type="KEGG" id="yey:Y11_00591"/>
<dbReference type="HOGENOM" id="CLU_3241690_0_0_6"/>
<sequence length="43" mass="4750">MWRKPFGSDRLSDAKQSVAMVYLPRGKQFLPVNLAGGGERATL</sequence>
<dbReference type="AlphaFoldDB" id="A0A0H3NSY3"/>
<reference evidence="1 2" key="1">
    <citation type="journal article" date="2011" name="J. Bacteriol.">
        <title>Complete genome sequence of Yersinia enterocolitica subsp. palearctica serogroup O:3.</title>
        <authorList>
            <person name="Batzilla J."/>
            <person name="Hoper D."/>
            <person name="Antonenka U."/>
            <person name="Heesemann J."/>
            <person name="Rakin A."/>
        </authorList>
    </citation>
    <scope>NUCLEOTIDE SEQUENCE [LARGE SCALE GENOMIC DNA]</scope>
    <source>
        <strain evidence="2">DSM 13030 / CIP 106945 / Y11</strain>
    </source>
</reference>
<dbReference type="PATRIC" id="fig|930944.6.peg.57"/>
<accession>A0A0H3NSY3</accession>
<organism evidence="1 2">
    <name type="scientific">Yersinia enterocolitica subsp. palearctica serotype O:3 (strain DSM 13030 / CIP 106945 / Y11)</name>
    <dbReference type="NCBI Taxonomy" id="930944"/>
    <lineage>
        <taxon>Bacteria</taxon>
        <taxon>Pseudomonadati</taxon>
        <taxon>Pseudomonadota</taxon>
        <taxon>Gammaproteobacteria</taxon>
        <taxon>Enterobacterales</taxon>
        <taxon>Yersiniaceae</taxon>
        <taxon>Yersinia</taxon>
    </lineage>
</organism>
<gene>
    <name evidence="1" type="ordered locus">Y11_00591</name>
</gene>
<dbReference type="Proteomes" id="UP000008084">
    <property type="component" value="Chromosome"/>
</dbReference>
<proteinExistence type="predicted"/>
<protein>
    <submittedName>
        <fullName evidence="1">Sialic acid transporter (Permease) NanT</fullName>
    </submittedName>
</protein>
<name>A0A0H3NSY3_YERE1</name>